<evidence type="ECO:0000313" key="2">
    <source>
        <dbReference type="Proteomes" id="UP001168694"/>
    </source>
</evidence>
<protein>
    <submittedName>
        <fullName evidence="1">Uncharacterized protein</fullName>
    </submittedName>
</protein>
<accession>A0ABT8ECG6</accession>
<evidence type="ECO:0000313" key="1">
    <source>
        <dbReference type="EMBL" id="MDN4075575.1"/>
    </source>
</evidence>
<proteinExistence type="predicted"/>
<gene>
    <name evidence="1" type="ORF">QYF49_21685</name>
</gene>
<name>A0ABT8ECG6_9BACL</name>
<organism evidence="1 2">
    <name type="scientific">Fictibacillus terranigra</name>
    <dbReference type="NCBI Taxonomy" id="3058424"/>
    <lineage>
        <taxon>Bacteria</taxon>
        <taxon>Bacillati</taxon>
        <taxon>Bacillota</taxon>
        <taxon>Bacilli</taxon>
        <taxon>Bacillales</taxon>
        <taxon>Fictibacillaceae</taxon>
        <taxon>Fictibacillus</taxon>
    </lineage>
</organism>
<reference evidence="1" key="1">
    <citation type="submission" date="2023-06" db="EMBL/GenBank/DDBJ databases">
        <title>Draft Genome Sequences of Representative Paenibacillus Polymyxa, Bacillus cereus, Fictibacillus sp., and Brevibacillus agri Strains Isolated from Amazonian Dark Earth.</title>
        <authorList>
            <person name="Pellegrinetti T.A."/>
            <person name="Cunha I.C.M."/>
            <person name="Chaves M.G."/>
            <person name="Freitas A.S."/>
            <person name="Silva A.V.R."/>
            <person name="Tsai S.M."/>
            <person name="Mendes L.W."/>
        </authorList>
    </citation>
    <scope>NUCLEOTIDE SEQUENCE</scope>
    <source>
        <strain evidence="1">CENA-BCM004</strain>
    </source>
</reference>
<keyword evidence="2" id="KW-1185">Reference proteome</keyword>
<dbReference type="EMBL" id="JAUHLN010000006">
    <property type="protein sequence ID" value="MDN4075575.1"/>
    <property type="molecule type" value="Genomic_DNA"/>
</dbReference>
<dbReference type="RefSeq" id="WP_290401686.1">
    <property type="nucleotide sequence ID" value="NZ_JAUHLN010000006.1"/>
</dbReference>
<sequence>MMDLLHHASHRPWALPKRPWIMSQTRKNLLFADGLGTTTII</sequence>
<comment type="caution">
    <text evidence="1">The sequence shown here is derived from an EMBL/GenBank/DDBJ whole genome shotgun (WGS) entry which is preliminary data.</text>
</comment>
<dbReference type="Proteomes" id="UP001168694">
    <property type="component" value="Unassembled WGS sequence"/>
</dbReference>